<sequence>MNLQDTILESSKELWALQCLASIGKKAAFEECEPAELAHLFETIEKRIEAVQTATYNLGYSDLIKAATAMQGGVK</sequence>
<dbReference type="EMBL" id="CP091244">
    <property type="protein sequence ID" value="UJS23368.1"/>
    <property type="molecule type" value="Genomic_DNA"/>
</dbReference>
<reference evidence="1" key="1">
    <citation type="journal article" date="2022" name="Microorganisms">
        <title>Two New Species of Filamentous Sulfur Bacteria of the Genus Thiothrix, Thiothrix winogradskyi sp. nov. and 'Candidatus Thiothrix sulfatifontis' sp. nov.</title>
        <authorList>
            <person name="Ravin N.V."/>
            <person name="Rossetti S."/>
            <person name="Beletsky A.V."/>
            <person name="Kadnikov V.V."/>
            <person name="Rudenko T.S."/>
            <person name="Smolyakov D.D."/>
            <person name="Moskvitina M.I."/>
            <person name="Gureeva M.V."/>
            <person name="Mardanov A.V."/>
            <person name="Grabovich M.Y."/>
        </authorList>
    </citation>
    <scope>NUCLEOTIDE SEQUENCE</scope>
    <source>
        <strain evidence="1">CT3</strain>
    </source>
</reference>
<dbReference type="Proteomes" id="UP001054801">
    <property type="component" value="Chromosome"/>
</dbReference>
<evidence type="ECO:0000313" key="2">
    <source>
        <dbReference type="Proteomes" id="UP001054801"/>
    </source>
</evidence>
<dbReference type="RefSeq" id="WP_236497434.1">
    <property type="nucleotide sequence ID" value="NZ_CP091244.1"/>
</dbReference>
<gene>
    <name evidence="1" type="ORF">L2Y54_15655</name>
</gene>
<accession>A0ABY3SV87</accession>
<proteinExistence type="predicted"/>
<keyword evidence="2" id="KW-1185">Reference proteome</keyword>
<name>A0ABY3SV87_9GAMM</name>
<organism evidence="1 2">
    <name type="scientific">Thiothrix winogradskyi</name>
    <dbReference type="NCBI Taxonomy" id="96472"/>
    <lineage>
        <taxon>Bacteria</taxon>
        <taxon>Pseudomonadati</taxon>
        <taxon>Pseudomonadota</taxon>
        <taxon>Gammaproteobacteria</taxon>
        <taxon>Thiotrichales</taxon>
        <taxon>Thiotrichaceae</taxon>
        <taxon>Thiothrix</taxon>
    </lineage>
</organism>
<evidence type="ECO:0000313" key="1">
    <source>
        <dbReference type="EMBL" id="UJS23368.1"/>
    </source>
</evidence>
<protein>
    <submittedName>
        <fullName evidence="1">Uncharacterized protein</fullName>
    </submittedName>
</protein>